<evidence type="ECO:0000313" key="10">
    <source>
        <dbReference type="RefSeq" id="XP_013064154.2"/>
    </source>
</evidence>
<dbReference type="SMART" id="SM00969">
    <property type="entry name" value="SOCS_box"/>
    <property type="match status" value="1"/>
</dbReference>
<dbReference type="InterPro" id="IPR000980">
    <property type="entry name" value="SH2"/>
</dbReference>
<dbReference type="InterPro" id="IPR036036">
    <property type="entry name" value="SOCS_box-like_dom_sf"/>
</dbReference>
<evidence type="ECO:0000256" key="1">
    <source>
        <dbReference type="ARBA" id="ARBA00022604"/>
    </source>
</evidence>
<dbReference type="SUPFAM" id="SSF55550">
    <property type="entry name" value="SH2 domain"/>
    <property type="match status" value="1"/>
</dbReference>
<dbReference type="Gene3D" id="1.10.750.20">
    <property type="entry name" value="SOCS box"/>
    <property type="match status" value="1"/>
</dbReference>
<dbReference type="PROSITE" id="PS50225">
    <property type="entry name" value="SOCS"/>
    <property type="match status" value="1"/>
</dbReference>
<dbReference type="Gene3D" id="3.30.505.10">
    <property type="entry name" value="SH2 domain"/>
    <property type="match status" value="1"/>
</dbReference>
<dbReference type="Pfam" id="PF07525">
    <property type="entry name" value="SOCS_box"/>
    <property type="match status" value="1"/>
</dbReference>
<dbReference type="PANTHER" id="PTHR10155:SF16">
    <property type="entry name" value="SUPPRESSOR OF CYTOKINE SIGNALING 2"/>
    <property type="match status" value="1"/>
</dbReference>
<dbReference type="PROSITE" id="PS50001">
    <property type="entry name" value="SH2"/>
    <property type="match status" value="1"/>
</dbReference>
<dbReference type="CDD" id="cd09923">
    <property type="entry name" value="SH2_SOCS_family"/>
    <property type="match status" value="1"/>
</dbReference>
<keyword evidence="3" id="KW-0833">Ubl conjugation pathway</keyword>
<dbReference type="AlphaFoldDB" id="A0A9U8DW86"/>
<gene>
    <name evidence="10" type="primary">LOC106053197</name>
</gene>
<dbReference type="GO" id="GO:0035556">
    <property type="term" value="P:intracellular signal transduction"/>
    <property type="evidence" value="ECO:0007669"/>
    <property type="project" value="InterPro"/>
</dbReference>
<dbReference type="OMA" id="HHYKPFS"/>
<evidence type="ECO:0000256" key="5">
    <source>
        <dbReference type="PROSITE-ProRule" id="PRU00191"/>
    </source>
</evidence>
<dbReference type="SMART" id="SM00252">
    <property type="entry name" value="SH2"/>
    <property type="match status" value="1"/>
</dbReference>
<name>A0A9U8DW86_BIOGL</name>
<evidence type="ECO:0000256" key="6">
    <source>
        <dbReference type="SAM" id="MobiDB-lite"/>
    </source>
</evidence>
<evidence type="ECO:0000256" key="3">
    <source>
        <dbReference type="ARBA" id="ARBA00022786"/>
    </source>
</evidence>
<dbReference type="InterPro" id="IPR036860">
    <property type="entry name" value="SH2_dom_sf"/>
</dbReference>
<dbReference type="GO" id="GO:0009968">
    <property type="term" value="P:negative regulation of signal transduction"/>
    <property type="evidence" value="ECO:0007669"/>
    <property type="project" value="UniProtKB-KW"/>
</dbReference>
<keyword evidence="1" id="KW-0341">Growth regulation</keyword>
<sequence length="293" mass="33418">MRLGVQLKFVFPYRQTSLRIKQGDNSTKQMPPNCPLEVALWPNTGHHHASPSIMNTNLCQVDLIDAIHKLFLSTPPRPVEPCPGNHNVHQEESSNDSGFGSSGFSVYKPLYDCNTEIEKLHLAVKELNECCFYYGSVSSQEARVILCKKPIGTFLLRDSSDSRYLYSLSLKTERGATSVRIVYSRGLFQFDSDERIRNKLPCFESVLALVDFHVMVSQSGNNKSWRWEENSGKKSMKVNLKEPLKCSVPSLAHLSRIKINQCLEDVYMPQFSVDKLLISMQLKDYLKAYPYRV</sequence>
<dbReference type="SUPFAM" id="SSF158235">
    <property type="entry name" value="SOCS box-like"/>
    <property type="match status" value="1"/>
</dbReference>
<keyword evidence="2" id="KW-0734">Signal transduction inhibitor</keyword>
<dbReference type="GO" id="GO:0005942">
    <property type="term" value="C:phosphatidylinositol 3-kinase complex"/>
    <property type="evidence" value="ECO:0007669"/>
    <property type="project" value="TreeGrafter"/>
</dbReference>
<dbReference type="GO" id="GO:0046935">
    <property type="term" value="F:1-phosphatidylinositol-3-kinase regulator activity"/>
    <property type="evidence" value="ECO:0007669"/>
    <property type="project" value="TreeGrafter"/>
</dbReference>
<dbReference type="GO" id="GO:0046854">
    <property type="term" value="P:phosphatidylinositol phosphate biosynthetic process"/>
    <property type="evidence" value="ECO:0007669"/>
    <property type="project" value="TreeGrafter"/>
</dbReference>
<keyword evidence="4 5" id="KW-0727">SH2 domain</keyword>
<dbReference type="OrthoDB" id="10063348at2759"/>
<evidence type="ECO:0000259" key="7">
    <source>
        <dbReference type="PROSITE" id="PS50001"/>
    </source>
</evidence>
<evidence type="ECO:0000313" key="9">
    <source>
        <dbReference type="Proteomes" id="UP001165740"/>
    </source>
</evidence>
<protein>
    <submittedName>
        <fullName evidence="10">Suppressor of cytokine signaling 2-like isoform X1</fullName>
    </submittedName>
</protein>
<accession>A0A9U8DW86</accession>
<dbReference type="Pfam" id="PF00017">
    <property type="entry name" value="SH2"/>
    <property type="match status" value="1"/>
</dbReference>
<dbReference type="PANTHER" id="PTHR10155">
    <property type="entry name" value="PHOSPHATIDYLINOSITOL 3-KINASE REGULATORY SUBUNIT"/>
    <property type="match status" value="1"/>
</dbReference>
<feature type="region of interest" description="Disordered" evidence="6">
    <location>
        <begin position="81"/>
        <end position="100"/>
    </location>
</feature>
<evidence type="ECO:0000256" key="4">
    <source>
        <dbReference type="ARBA" id="ARBA00022999"/>
    </source>
</evidence>
<dbReference type="KEGG" id="bgt:106053197"/>
<dbReference type="Proteomes" id="UP001165740">
    <property type="component" value="Chromosome 2"/>
</dbReference>
<dbReference type="RefSeq" id="XP_013064154.2">
    <property type="nucleotide sequence ID" value="XM_013208700.2"/>
</dbReference>
<feature type="domain" description="SOCS box" evidence="8">
    <location>
        <begin position="239"/>
        <end position="292"/>
    </location>
</feature>
<proteinExistence type="predicted"/>
<dbReference type="GeneID" id="106053197"/>
<feature type="domain" description="SH2" evidence="7">
    <location>
        <begin position="132"/>
        <end position="244"/>
    </location>
</feature>
<keyword evidence="9" id="KW-1185">Reference proteome</keyword>
<evidence type="ECO:0000256" key="2">
    <source>
        <dbReference type="ARBA" id="ARBA00022700"/>
    </source>
</evidence>
<organism evidence="9 10">
    <name type="scientific">Biomphalaria glabrata</name>
    <name type="common">Bloodfluke planorb</name>
    <name type="synonym">Freshwater snail</name>
    <dbReference type="NCBI Taxonomy" id="6526"/>
    <lineage>
        <taxon>Eukaryota</taxon>
        <taxon>Metazoa</taxon>
        <taxon>Spiralia</taxon>
        <taxon>Lophotrochozoa</taxon>
        <taxon>Mollusca</taxon>
        <taxon>Gastropoda</taxon>
        <taxon>Heterobranchia</taxon>
        <taxon>Euthyneura</taxon>
        <taxon>Panpulmonata</taxon>
        <taxon>Hygrophila</taxon>
        <taxon>Lymnaeoidea</taxon>
        <taxon>Planorbidae</taxon>
        <taxon>Biomphalaria</taxon>
    </lineage>
</organism>
<reference evidence="10" key="1">
    <citation type="submission" date="2025-08" db="UniProtKB">
        <authorList>
            <consortium name="RefSeq"/>
        </authorList>
    </citation>
    <scope>IDENTIFICATION</scope>
</reference>
<evidence type="ECO:0000259" key="8">
    <source>
        <dbReference type="PROSITE" id="PS50225"/>
    </source>
</evidence>
<dbReference type="InterPro" id="IPR001496">
    <property type="entry name" value="SOCS_box"/>
</dbReference>